<dbReference type="AlphaFoldDB" id="F0ZHT5"/>
<proteinExistence type="predicted"/>
<dbReference type="InParanoid" id="F0ZHT5"/>
<feature type="region of interest" description="Disordered" evidence="1">
    <location>
        <begin position="76"/>
        <end position="101"/>
    </location>
</feature>
<dbReference type="OrthoDB" id="190541at2759"/>
<accession>F0ZHT5</accession>
<reference evidence="3" key="1">
    <citation type="journal article" date="2011" name="Genome Biol.">
        <title>Comparative genomics of the social amoebae Dictyostelium discoideum and Dictyostelium purpureum.</title>
        <authorList>
            <consortium name="US DOE Joint Genome Institute (JGI-PGF)"/>
            <person name="Sucgang R."/>
            <person name="Kuo A."/>
            <person name="Tian X."/>
            <person name="Salerno W."/>
            <person name="Parikh A."/>
            <person name="Feasley C.L."/>
            <person name="Dalin E."/>
            <person name="Tu H."/>
            <person name="Huang E."/>
            <person name="Barry K."/>
            <person name="Lindquist E."/>
            <person name="Shapiro H."/>
            <person name="Bruce D."/>
            <person name="Schmutz J."/>
            <person name="Salamov A."/>
            <person name="Fey P."/>
            <person name="Gaudet P."/>
            <person name="Anjard C."/>
            <person name="Babu M.M."/>
            <person name="Basu S."/>
            <person name="Bushmanova Y."/>
            <person name="van der Wel H."/>
            <person name="Katoh-Kurasawa M."/>
            <person name="Dinh C."/>
            <person name="Coutinho P.M."/>
            <person name="Saito T."/>
            <person name="Elias M."/>
            <person name="Schaap P."/>
            <person name="Kay R.R."/>
            <person name="Henrissat B."/>
            <person name="Eichinger L."/>
            <person name="Rivero F."/>
            <person name="Putnam N.H."/>
            <person name="West C.M."/>
            <person name="Loomis W.F."/>
            <person name="Chisholm R.L."/>
            <person name="Shaulsky G."/>
            <person name="Strassmann J.E."/>
            <person name="Queller D.C."/>
            <person name="Kuspa A."/>
            <person name="Grigoriev I.V."/>
        </authorList>
    </citation>
    <scope>NUCLEOTIDE SEQUENCE [LARGE SCALE GENOMIC DNA]</scope>
    <source>
        <strain evidence="3">QSDP1</strain>
    </source>
</reference>
<dbReference type="GeneID" id="10500471"/>
<dbReference type="KEGG" id="dpp:DICPUDRAFT_31754"/>
<dbReference type="eggNOG" id="ENOG502RSQA">
    <property type="taxonomic scope" value="Eukaryota"/>
</dbReference>
<feature type="compositionally biased region" description="Basic and acidic residues" evidence="1">
    <location>
        <begin position="76"/>
        <end position="90"/>
    </location>
</feature>
<dbReference type="OMA" id="TNFMQHE"/>
<keyword evidence="3" id="KW-1185">Reference proteome</keyword>
<dbReference type="RefSeq" id="XP_003286979.1">
    <property type="nucleotide sequence ID" value="XM_003286931.1"/>
</dbReference>
<protein>
    <submittedName>
        <fullName evidence="2">Uncharacterized protein</fullName>
    </submittedName>
</protein>
<evidence type="ECO:0000313" key="2">
    <source>
        <dbReference type="EMBL" id="EGC36466.1"/>
    </source>
</evidence>
<name>F0ZHT5_DICPU</name>
<sequence>MCQPAVVTLTKPTLHIYRDCLRLAKYIGEFNGHSNNMMKQVGLVFRSNKLEIDDKKINEQKTDAIRFLTNFMQHEAERMARNQKKSEKESTATPRTKATLD</sequence>
<dbReference type="VEuPathDB" id="AmoebaDB:DICPUDRAFT_31754"/>
<evidence type="ECO:0000256" key="1">
    <source>
        <dbReference type="SAM" id="MobiDB-lite"/>
    </source>
</evidence>
<dbReference type="Proteomes" id="UP000001064">
    <property type="component" value="Unassembled WGS sequence"/>
</dbReference>
<dbReference type="PANTHER" id="PTHR47579">
    <property type="entry name" value="COMPLEX 1 LYR PROTEIN"/>
    <property type="match status" value="1"/>
</dbReference>
<evidence type="ECO:0000313" key="3">
    <source>
        <dbReference type="Proteomes" id="UP000001064"/>
    </source>
</evidence>
<dbReference type="EMBL" id="GL871025">
    <property type="protein sequence ID" value="EGC36466.1"/>
    <property type="molecule type" value="Genomic_DNA"/>
</dbReference>
<dbReference type="PANTHER" id="PTHR47579:SF3">
    <property type="entry name" value="COMPLEX 1 LYR PROTEIN DOMAIN-CONTAINING PROTEIN"/>
    <property type="match status" value="1"/>
</dbReference>
<feature type="compositionally biased region" description="Polar residues" evidence="1">
    <location>
        <begin position="91"/>
        <end position="101"/>
    </location>
</feature>
<dbReference type="CDD" id="cd20251">
    <property type="entry name" value="Complex1_LYR_SF"/>
    <property type="match status" value="1"/>
</dbReference>
<gene>
    <name evidence="2" type="ORF">DICPUDRAFT_31754</name>
</gene>
<organism evidence="2 3">
    <name type="scientific">Dictyostelium purpureum</name>
    <name type="common">Slime mold</name>
    <dbReference type="NCBI Taxonomy" id="5786"/>
    <lineage>
        <taxon>Eukaryota</taxon>
        <taxon>Amoebozoa</taxon>
        <taxon>Evosea</taxon>
        <taxon>Eumycetozoa</taxon>
        <taxon>Dictyostelia</taxon>
        <taxon>Dictyosteliales</taxon>
        <taxon>Dictyosteliaceae</taxon>
        <taxon>Dictyostelium</taxon>
    </lineage>
</organism>